<accession>A0A371D0K9</accession>
<dbReference type="AlphaFoldDB" id="A0A371D0K9"/>
<organism evidence="1 2">
    <name type="scientific">Lentinus brumalis</name>
    <dbReference type="NCBI Taxonomy" id="2498619"/>
    <lineage>
        <taxon>Eukaryota</taxon>
        <taxon>Fungi</taxon>
        <taxon>Dikarya</taxon>
        <taxon>Basidiomycota</taxon>
        <taxon>Agaricomycotina</taxon>
        <taxon>Agaricomycetes</taxon>
        <taxon>Polyporales</taxon>
        <taxon>Polyporaceae</taxon>
        <taxon>Lentinus</taxon>
    </lineage>
</organism>
<name>A0A371D0K9_9APHY</name>
<keyword evidence="2" id="KW-1185">Reference proteome</keyword>
<protein>
    <submittedName>
        <fullName evidence="1">Uncharacterized protein</fullName>
    </submittedName>
</protein>
<evidence type="ECO:0000313" key="2">
    <source>
        <dbReference type="Proteomes" id="UP000256964"/>
    </source>
</evidence>
<dbReference type="EMBL" id="KZ857431">
    <property type="protein sequence ID" value="RDX46077.1"/>
    <property type="molecule type" value="Genomic_DNA"/>
</dbReference>
<evidence type="ECO:0000313" key="1">
    <source>
        <dbReference type="EMBL" id="RDX46077.1"/>
    </source>
</evidence>
<gene>
    <name evidence="1" type="ORF">OH76DRAFT_910070</name>
</gene>
<proteinExistence type="predicted"/>
<sequence length="187" mass="21477">MKPRGDSLPVFFSYRSPAEGARLNGRDEYGPMKQPAVGCTDHGQLQMSVCAPTYWSSLPAPAWSHTQTVDGRTKIRTRHVVNTTKYITNISYPPHLSFPAQHRESRARILHEACRRRYVTRLSRAYRYYFRSPIGQHLHTRRCETLQCESAEAVRHREVCREYKWRPDGVPCILTSTITGTGTAAER</sequence>
<dbReference type="Proteomes" id="UP000256964">
    <property type="component" value="Unassembled WGS sequence"/>
</dbReference>
<reference evidence="1 2" key="1">
    <citation type="journal article" date="2018" name="Biotechnol. Biofuels">
        <title>Integrative visual omics of the white-rot fungus Polyporus brumalis exposes the biotechnological potential of its oxidative enzymes for delignifying raw plant biomass.</title>
        <authorList>
            <person name="Miyauchi S."/>
            <person name="Rancon A."/>
            <person name="Drula E."/>
            <person name="Hage H."/>
            <person name="Chaduli D."/>
            <person name="Favel A."/>
            <person name="Grisel S."/>
            <person name="Henrissat B."/>
            <person name="Herpoel-Gimbert I."/>
            <person name="Ruiz-Duenas F.J."/>
            <person name="Chevret D."/>
            <person name="Hainaut M."/>
            <person name="Lin J."/>
            <person name="Wang M."/>
            <person name="Pangilinan J."/>
            <person name="Lipzen A."/>
            <person name="Lesage-Meessen L."/>
            <person name="Navarro D."/>
            <person name="Riley R."/>
            <person name="Grigoriev I.V."/>
            <person name="Zhou S."/>
            <person name="Raouche S."/>
            <person name="Rosso M.N."/>
        </authorList>
    </citation>
    <scope>NUCLEOTIDE SEQUENCE [LARGE SCALE GENOMIC DNA]</scope>
    <source>
        <strain evidence="1 2">BRFM 1820</strain>
    </source>
</reference>